<evidence type="ECO:0000256" key="1">
    <source>
        <dbReference type="SAM" id="MobiDB-lite"/>
    </source>
</evidence>
<evidence type="ECO:0000313" key="2">
    <source>
        <dbReference type="EMBL" id="GBP99216.1"/>
    </source>
</evidence>
<name>A0A388SRL5_9ACTN</name>
<accession>A0A388SRL5</accession>
<dbReference type="AlphaFoldDB" id="A0A388SRL5"/>
<organism evidence="2 3">
    <name type="scientific">Streptomyces spongiicola</name>
    <dbReference type="NCBI Taxonomy" id="1690221"/>
    <lineage>
        <taxon>Bacteria</taxon>
        <taxon>Bacillati</taxon>
        <taxon>Actinomycetota</taxon>
        <taxon>Actinomycetes</taxon>
        <taxon>Kitasatosporales</taxon>
        <taxon>Streptomycetaceae</taxon>
        <taxon>Streptomyces</taxon>
    </lineage>
</organism>
<gene>
    <name evidence="2" type="ORF">SSP531S_06110</name>
</gene>
<dbReference type="Proteomes" id="UP000265354">
    <property type="component" value="Unassembled WGS sequence"/>
</dbReference>
<reference evidence="2 3" key="1">
    <citation type="submission" date="2018-07" db="EMBL/GenBank/DDBJ databases">
        <title>Whole Genome Shotgun Sequence of Streptomyces spongiicola strain 531S.</title>
        <authorList>
            <person name="Dohra H."/>
            <person name="Kodani S."/>
        </authorList>
    </citation>
    <scope>NUCLEOTIDE SEQUENCE [LARGE SCALE GENOMIC DNA]</scope>
    <source>
        <strain evidence="2 3">531S</strain>
    </source>
</reference>
<evidence type="ECO:0000313" key="3">
    <source>
        <dbReference type="Proteomes" id="UP000265354"/>
    </source>
</evidence>
<dbReference type="EMBL" id="BGZL01000002">
    <property type="protein sequence ID" value="GBP99216.1"/>
    <property type="molecule type" value="Genomic_DNA"/>
</dbReference>
<feature type="region of interest" description="Disordered" evidence="1">
    <location>
        <begin position="1"/>
        <end position="55"/>
    </location>
</feature>
<proteinExistence type="predicted"/>
<sequence>MPEGGGPEGVPVARPEGEGTGAVPGEADAGNRKPAGPVAPEDALGILVGPPGETR</sequence>
<comment type="caution">
    <text evidence="2">The sequence shown here is derived from an EMBL/GenBank/DDBJ whole genome shotgun (WGS) entry which is preliminary data.</text>
</comment>
<dbReference type="RefSeq" id="WP_172607576.1">
    <property type="nucleotide sequence ID" value="NZ_BGZL01000002.1"/>
</dbReference>
<protein>
    <submittedName>
        <fullName evidence="2">Uncharacterized protein</fullName>
    </submittedName>
</protein>